<dbReference type="EMBL" id="JACHLY010000001">
    <property type="protein sequence ID" value="MBB6000730.1"/>
    <property type="molecule type" value="Genomic_DNA"/>
</dbReference>
<evidence type="ECO:0000313" key="2">
    <source>
        <dbReference type="EMBL" id="MBB6000730.1"/>
    </source>
</evidence>
<keyword evidence="3" id="KW-1185">Reference proteome</keyword>
<evidence type="ECO:0000256" key="1">
    <source>
        <dbReference type="SAM" id="MobiDB-lite"/>
    </source>
</evidence>
<name>A0A841EK60_9ACTN</name>
<dbReference type="AlphaFoldDB" id="A0A841EK60"/>
<gene>
    <name evidence="2" type="ORF">HNR25_004481</name>
</gene>
<feature type="region of interest" description="Disordered" evidence="1">
    <location>
        <begin position="1"/>
        <end position="27"/>
    </location>
</feature>
<organism evidence="2 3">
    <name type="scientific">Streptomonospora salina</name>
    <dbReference type="NCBI Taxonomy" id="104205"/>
    <lineage>
        <taxon>Bacteria</taxon>
        <taxon>Bacillati</taxon>
        <taxon>Actinomycetota</taxon>
        <taxon>Actinomycetes</taxon>
        <taxon>Streptosporangiales</taxon>
        <taxon>Nocardiopsidaceae</taxon>
        <taxon>Streptomonospora</taxon>
    </lineage>
</organism>
<dbReference type="Proteomes" id="UP000578077">
    <property type="component" value="Unassembled WGS sequence"/>
</dbReference>
<reference evidence="2 3" key="1">
    <citation type="submission" date="2020-08" db="EMBL/GenBank/DDBJ databases">
        <title>Sequencing the genomes of 1000 actinobacteria strains.</title>
        <authorList>
            <person name="Klenk H.-P."/>
        </authorList>
    </citation>
    <scope>NUCLEOTIDE SEQUENCE [LARGE SCALE GENOMIC DNA]</scope>
    <source>
        <strain evidence="2 3">DSM 44593</strain>
    </source>
</reference>
<accession>A0A841EK60</accession>
<dbReference type="GO" id="GO:0003677">
    <property type="term" value="F:DNA binding"/>
    <property type="evidence" value="ECO:0007669"/>
    <property type="project" value="UniProtKB-KW"/>
</dbReference>
<proteinExistence type="predicted"/>
<comment type="caution">
    <text evidence="2">The sequence shown here is derived from an EMBL/GenBank/DDBJ whole genome shotgun (WGS) entry which is preliminary data.</text>
</comment>
<dbReference type="RefSeq" id="WP_184638343.1">
    <property type="nucleotide sequence ID" value="NZ_BAABKT010000038.1"/>
</dbReference>
<sequence length="58" mass="6174">MLELVARGRSNEESTPEPRVGAATVKPRISRLPAETCSRGRAQPVIAAYEAGLVRPGT</sequence>
<protein>
    <submittedName>
        <fullName evidence="2">DNA-binding NarL/FixJ family response regulator</fullName>
    </submittedName>
</protein>
<evidence type="ECO:0000313" key="3">
    <source>
        <dbReference type="Proteomes" id="UP000578077"/>
    </source>
</evidence>
<keyword evidence="2" id="KW-0238">DNA-binding</keyword>